<sequence length="115" mass="12252">MLESAARPTADETQELTNYLDGLLDQQAASSKKKFVWPGTQPAEPDADSAGNEKENSLRADQMYWAATMLGRIGPDAASADVVLARLEGLAQDAGAAPFHDAAARAKVMRTRCTS</sequence>
<dbReference type="EMBL" id="ANOH01000125">
    <property type="protein sequence ID" value="EMI56740.1"/>
    <property type="molecule type" value="Genomic_DNA"/>
</dbReference>
<name>M5U5M5_9BACT</name>
<evidence type="ECO:0000313" key="3">
    <source>
        <dbReference type="Proteomes" id="UP000011885"/>
    </source>
</evidence>
<evidence type="ECO:0000313" key="2">
    <source>
        <dbReference type="EMBL" id="EMI56740.1"/>
    </source>
</evidence>
<organism evidence="2 3">
    <name type="scientific">Rhodopirellula sallentina SM41</name>
    <dbReference type="NCBI Taxonomy" id="1263870"/>
    <lineage>
        <taxon>Bacteria</taxon>
        <taxon>Pseudomonadati</taxon>
        <taxon>Planctomycetota</taxon>
        <taxon>Planctomycetia</taxon>
        <taxon>Pirellulales</taxon>
        <taxon>Pirellulaceae</taxon>
        <taxon>Rhodopirellula</taxon>
    </lineage>
</organism>
<protein>
    <submittedName>
        <fullName evidence="2">Uncharacterized protein</fullName>
    </submittedName>
</protein>
<evidence type="ECO:0000256" key="1">
    <source>
        <dbReference type="SAM" id="MobiDB-lite"/>
    </source>
</evidence>
<reference evidence="2 3" key="1">
    <citation type="journal article" date="2013" name="Mar. Genomics">
        <title>Expression of sulfatases in Rhodopirellula baltica and the diversity of sulfatases in the genus Rhodopirellula.</title>
        <authorList>
            <person name="Wegner C.E."/>
            <person name="Richter-Heitmann T."/>
            <person name="Klindworth A."/>
            <person name="Klockow C."/>
            <person name="Richter M."/>
            <person name="Achstetter T."/>
            <person name="Glockner F.O."/>
            <person name="Harder J."/>
        </authorList>
    </citation>
    <scope>NUCLEOTIDE SEQUENCE [LARGE SCALE GENOMIC DNA]</scope>
    <source>
        <strain evidence="2 3">SM41</strain>
    </source>
</reference>
<dbReference type="Proteomes" id="UP000011885">
    <property type="component" value="Unassembled WGS sequence"/>
</dbReference>
<gene>
    <name evidence="2" type="ORF">RSSM_01812</name>
</gene>
<keyword evidence="3" id="KW-1185">Reference proteome</keyword>
<accession>M5U5M5</accession>
<comment type="caution">
    <text evidence="2">The sequence shown here is derived from an EMBL/GenBank/DDBJ whole genome shotgun (WGS) entry which is preliminary data.</text>
</comment>
<dbReference type="AlphaFoldDB" id="M5U5M5"/>
<feature type="region of interest" description="Disordered" evidence="1">
    <location>
        <begin position="31"/>
        <end position="56"/>
    </location>
</feature>
<proteinExistence type="predicted"/>
<dbReference type="PATRIC" id="fig|1263870.3.peg.1936"/>